<sequence>MYEAFAKGLKLLKSSAVRQSVNLELEDAIRKCKNNKTFRQASPSPSLRSYDDAVNAPQMFYDYVAREDPTCLDDAENKLFSHHRDTAV</sequence>
<evidence type="ECO:0000313" key="2">
    <source>
        <dbReference type="WBParaSite" id="PEQ_0001298801-mRNA-1"/>
    </source>
</evidence>
<keyword evidence="1" id="KW-1185">Reference proteome</keyword>
<evidence type="ECO:0000313" key="1">
    <source>
        <dbReference type="Proteomes" id="UP000887564"/>
    </source>
</evidence>
<accession>A0A914S320</accession>
<dbReference type="AlphaFoldDB" id="A0A914S320"/>
<dbReference type="WBParaSite" id="PEQ_0001298801-mRNA-1">
    <property type="protein sequence ID" value="PEQ_0001298801-mRNA-1"/>
    <property type="gene ID" value="PEQ_0001298801"/>
</dbReference>
<proteinExistence type="predicted"/>
<protein>
    <submittedName>
        <fullName evidence="2">Uncharacterized protein</fullName>
    </submittedName>
</protein>
<dbReference type="Proteomes" id="UP000887564">
    <property type="component" value="Unplaced"/>
</dbReference>
<organism evidence="1 2">
    <name type="scientific">Parascaris equorum</name>
    <name type="common">Equine roundworm</name>
    <dbReference type="NCBI Taxonomy" id="6256"/>
    <lineage>
        <taxon>Eukaryota</taxon>
        <taxon>Metazoa</taxon>
        <taxon>Ecdysozoa</taxon>
        <taxon>Nematoda</taxon>
        <taxon>Chromadorea</taxon>
        <taxon>Rhabditida</taxon>
        <taxon>Spirurina</taxon>
        <taxon>Ascaridomorpha</taxon>
        <taxon>Ascaridoidea</taxon>
        <taxon>Ascarididae</taxon>
        <taxon>Parascaris</taxon>
    </lineage>
</organism>
<reference evidence="2" key="1">
    <citation type="submission" date="2022-11" db="UniProtKB">
        <authorList>
            <consortium name="WormBaseParasite"/>
        </authorList>
    </citation>
    <scope>IDENTIFICATION</scope>
</reference>
<name>A0A914S320_PAREQ</name>